<name>A0A564FZK8_9HYPH</name>
<reference evidence="1" key="2">
    <citation type="journal article" date="2021" name="Front. Microbiol.">
        <title>Comprehensive Comparative Genomics and Phenotyping of Methylobacterium Species.</title>
        <authorList>
            <person name="Alessa O."/>
            <person name="Ogura Y."/>
            <person name="Fujitani Y."/>
            <person name="Takami H."/>
            <person name="Hayashi T."/>
            <person name="Sahin N."/>
            <person name="Tani A."/>
        </authorList>
    </citation>
    <scope>NUCLEOTIDE SEQUENCE</scope>
    <source>
        <strain evidence="1">DSM 22415</strain>
    </source>
</reference>
<dbReference type="RefSeq" id="WP_144765190.1">
    <property type="nucleotide sequence ID" value="NZ_BPQI01000008.1"/>
</dbReference>
<dbReference type="AlphaFoldDB" id="A0A564FZK8"/>
<dbReference type="Proteomes" id="UP000401717">
    <property type="component" value="Unassembled WGS sequence"/>
</dbReference>
<dbReference type="InterPro" id="IPR010985">
    <property type="entry name" value="Ribbon_hlx_hlx"/>
</dbReference>
<evidence type="ECO:0000313" key="3">
    <source>
        <dbReference type="Proteomes" id="UP000401717"/>
    </source>
</evidence>
<gene>
    <name evidence="1" type="ORF">IFDJLNFL_0416</name>
    <name evidence="2" type="ORF">MTDSW087_02994</name>
</gene>
<dbReference type="OrthoDB" id="7359471at2"/>
<reference evidence="1" key="3">
    <citation type="submission" date="2021-08" db="EMBL/GenBank/DDBJ databases">
        <authorList>
            <person name="Tani A."/>
            <person name="Ola A."/>
            <person name="Ogura Y."/>
            <person name="Katsura K."/>
            <person name="Hayashi T."/>
        </authorList>
    </citation>
    <scope>NUCLEOTIDE SEQUENCE</scope>
    <source>
        <strain evidence="1">DSM 22415</strain>
    </source>
</reference>
<dbReference type="EMBL" id="BPQI01000008">
    <property type="protein sequence ID" value="GJD54544.1"/>
    <property type="molecule type" value="Genomic_DNA"/>
</dbReference>
<accession>A0A564FZK8</accession>
<evidence type="ECO:0000313" key="1">
    <source>
        <dbReference type="EMBL" id="GJD54544.1"/>
    </source>
</evidence>
<evidence type="ECO:0008006" key="5">
    <source>
        <dbReference type="Google" id="ProtNLM"/>
    </source>
</evidence>
<dbReference type="EMBL" id="CABFVH010000018">
    <property type="protein sequence ID" value="VUF13294.1"/>
    <property type="molecule type" value="Genomic_DNA"/>
</dbReference>
<evidence type="ECO:0000313" key="2">
    <source>
        <dbReference type="EMBL" id="VUF13294.1"/>
    </source>
</evidence>
<organism evidence="2 3">
    <name type="scientific">Methylobacterium dankookense</name>
    <dbReference type="NCBI Taxonomy" id="560405"/>
    <lineage>
        <taxon>Bacteria</taxon>
        <taxon>Pseudomonadati</taxon>
        <taxon>Pseudomonadota</taxon>
        <taxon>Alphaproteobacteria</taxon>
        <taxon>Hyphomicrobiales</taxon>
        <taxon>Methylobacteriaceae</taxon>
        <taxon>Methylobacterium</taxon>
    </lineage>
</organism>
<sequence>MAETSTLVVRLPKETRAKLDRLANLNRTTGDVLAGEAVTGYVERELAVIEAIERGRQDIRAGRRTGTDDVFREVEAVIADAEAARAGQ</sequence>
<reference evidence="2 3" key="1">
    <citation type="submission" date="2019-06" db="EMBL/GenBank/DDBJ databases">
        <authorList>
            <person name="Rodrigo-Torres L."/>
            <person name="Arahal R. D."/>
            <person name="Lucena T."/>
        </authorList>
    </citation>
    <scope>NUCLEOTIDE SEQUENCE [LARGE SCALE GENOMIC DNA]</scope>
    <source>
        <strain evidence="2 3">SW08-7</strain>
    </source>
</reference>
<dbReference type="GO" id="GO:0006355">
    <property type="term" value="P:regulation of DNA-templated transcription"/>
    <property type="evidence" value="ECO:0007669"/>
    <property type="project" value="InterPro"/>
</dbReference>
<proteinExistence type="predicted"/>
<dbReference type="SUPFAM" id="SSF47598">
    <property type="entry name" value="Ribbon-helix-helix"/>
    <property type="match status" value="1"/>
</dbReference>
<evidence type="ECO:0000313" key="4">
    <source>
        <dbReference type="Proteomes" id="UP001055303"/>
    </source>
</evidence>
<dbReference type="Proteomes" id="UP001055303">
    <property type="component" value="Unassembled WGS sequence"/>
</dbReference>
<keyword evidence="4" id="KW-1185">Reference proteome</keyword>
<protein>
    <recommendedName>
        <fullName evidence="5">CopG family transcriptional regulator</fullName>
    </recommendedName>
</protein>